<dbReference type="Pfam" id="PF00096">
    <property type="entry name" value="zf-C2H2"/>
    <property type="match status" value="1"/>
</dbReference>
<dbReference type="GO" id="GO:0000981">
    <property type="term" value="F:DNA-binding transcription factor activity, RNA polymerase II-specific"/>
    <property type="evidence" value="ECO:0007669"/>
    <property type="project" value="TreeGrafter"/>
</dbReference>
<keyword evidence="1" id="KW-0479">Metal-binding</keyword>
<feature type="region of interest" description="Disordered" evidence="6">
    <location>
        <begin position="80"/>
        <end position="113"/>
    </location>
</feature>
<dbReference type="SUPFAM" id="SSF57667">
    <property type="entry name" value="beta-beta-alpha zinc fingers"/>
    <property type="match status" value="1"/>
</dbReference>
<evidence type="ECO:0000313" key="9">
    <source>
        <dbReference type="Proteomes" id="UP000076761"/>
    </source>
</evidence>
<protein>
    <recommendedName>
        <fullName evidence="7">C2H2-type domain-containing protein</fullName>
    </recommendedName>
</protein>
<dbReference type="Pfam" id="PF12874">
    <property type="entry name" value="zf-met"/>
    <property type="match status" value="1"/>
</dbReference>
<dbReference type="SMART" id="SM00355">
    <property type="entry name" value="ZnF_C2H2"/>
    <property type="match status" value="2"/>
</dbReference>
<dbReference type="GO" id="GO:0000978">
    <property type="term" value="F:RNA polymerase II cis-regulatory region sequence-specific DNA binding"/>
    <property type="evidence" value="ECO:0007669"/>
    <property type="project" value="TreeGrafter"/>
</dbReference>
<dbReference type="InterPro" id="IPR050329">
    <property type="entry name" value="GLI_C2H2-zinc-finger"/>
</dbReference>
<organism evidence="8 9">
    <name type="scientific">Neolentinus lepideus HHB14362 ss-1</name>
    <dbReference type="NCBI Taxonomy" id="1314782"/>
    <lineage>
        <taxon>Eukaryota</taxon>
        <taxon>Fungi</taxon>
        <taxon>Dikarya</taxon>
        <taxon>Basidiomycota</taxon>
        <taxon>Agaricomycotina</taxon>
        <taxon>Agaricomycetes</taxon>
        <taxon>Gloeophyllales</taxon>
        <taxon>Gloeophyllaceae</taxon>
        <taxon>Neolentinus</taxon>
    </lineage>
</organism>
<evidence type="ECO:0000259" key="7">
    <source>
        <dbReference type="PROSITE" id="PS50157"/>
    </source>
</evidence>
<evidence type="ECO:0000256" key="6">
    <source>
        <dbReference type="SAM" id="MobiDB-lite"/>
    </source>
</evidence>
<evidence type="ECO:0000256" key="1">
    <source>
        <dbReference type="ARBA" id="ARBA00022723"/>
    </source>
</evidence>
<keyword evidence="3 5" id="KW-0863">Zinc-finger</keyword>
<keyword evidence="4" id="KW-0862">Zinc</keyword>
<feature type="domain" description="C2H2-type" evidence="7">
    <location>
        <begin position="67"/>
        <end position="97"/>
    </location>
</feature>
<dbReference type="InParanoid" id="A0A165QZD2"/>
<dbReference type="AlphaFoldDB" id="A0A165QZD2"/>
<sequence length="113" mass="12911">MRGVYLEDPPDDKPVIKSKVATSAIEQASQLRRKNPAKWLCETCGSTFTRRNNLKGHTTSHKGERPYRCQFPRCDRSFARASDRKRHTKTVHKDDSYVEAPSSKFGLSRSSEP</sequence>
<evidence type="ECO:0000256" key="5">
    <source>
        <dbReference type="PROSITE-ProRule" id="PRU00042"/>
    </source>
</evidence>
<dbReference type="GO" id="GO:0045944">
    <property type="term" value="P:positive regulation of transcription by RNA polymerase II"/>
    <property type="evidence" value="ECO:0007669"/>
    <property type="project" value="UniProtKB-ARBA"/>
</dbReference>
<dbReference type="PROSITE" id="PS00028">
    <property type="entry name" value="ZINC_FINGER_C2H2_1"/>
    <property type="match status" value="2"/>
</dbReference>
<proteinExistence type="predicted"/>
<evidence type="ECO:0000256" key="3">
    <source>
        <dbReference type="ARBA" id="ARBA00022771"/>
    </source>
</evidence>
<gene>
    <name evidence="8" type="ORF">NEOLEDRAFT_1070144</name>
</gene>
<dbReference type="GO" id="GO:0008270">
    <property type="term" value="F:zinc ion binding"/>
    <property type="evidence" value="ECO:0007669"/>
    <property type="project" value="UniProtKB-KW"/>
</dbReference>
<dbReference type="InterPro" id="IPR036236">
    <property type="entry name" value="Znf_C2H2_sf"/>
</dbReference>
<evidence type="ECO:0000256" key="2">
    <source>
        <dbReference type="ARBA" id="ARBA00022737"/>
    </source>
</evidence>
<evidence type="ECO:0000256" key="4">
    <source>
        <dbReference type="ARBA" id="ARBA00022833"/>
    </source>
</evidence>
<dbReference type="Gene3D" id="3.30.160.60">
    <property type="entry name" value="Classic Zinc Finger"/>
    <property type="match status" value="2"/>
</dbReference>
<dbReference type="Proteomes" id="UP000076761">
    <property type="component" value="Unassembled WGS sequence"/>
</dbReference>
<dbReference type="OrthoDB" id="6077919at2759"/>
<dbReference type="GO" id="GO:0005634">
    <property type="term" value="C:nucleus"/>
    <property type="evidence" value="ECO:0007669"/>
    <property type="project" value="UniProtKB-ARBA"/>
</dbReference>
<keyword evidence="2" id="KW-0677">Repeat</keyword>
<dbReference type="EMBL" id="KV425588">
    <property type="protein sequence ID" value="KZT23096.1"/>
    <property type="molecule type" value="Genomic_DNA"/>
</dbReference>
<dbReference type="PROSITE" id="PS50157">
    <property type="entry name" value="ZINC_FINGER_C2H2_2"/>
    <property type="match status" value="2"/>
</dbReference>
<keyword evidence="9" id="KW-1185">Reference proteome</keyword>
<reference evidence="8 9" key="1">
    <citation type="journal article" date="2016" name="Mol. Biol. Evol.">
        <title>Comparative Genomics of Early-Diverging Mushroom-Forming Fungi Provides Insights into the Origins of Lignocellulose Decay Capabilities.</title>
        <authorList>
            <person name="Nagy L.G."/>
            <person name="Riley R."/>
            <person name="Tritt A."/>
            <person name="Adam C."/>
            <person name="Daum C."/>
            <person name="Floudas D."/>
            <person name="Sun H."/>
            <person name="Yadav J.S."/>
            <person name="Pangilinan J."/>
            <person name="Larsson K.H."/>
            <person name="Matsuura K."/>
            <person name="Barry K."/>
            <person name="Labutti K."/>
            <person name="Kuo R."/>
            <person name="Ohm R.A."/>
            <person name="Bhattacharya S.S."/>
            <person name="Shirouzu T."/>
            <person name="Yoshinaga Y."/>
            <person name="Martin F.M."/>
            <person name="Grigoriev I.V."/>
            <person name="Hibbett D.S."/>
        </authorList>
    </citation>
    <scope>NUCLEOTIDE SEQUENCE [LARGE SCALE GENOMIC DNA]</scope>
    <source>
        <strain evidence="8 9">HHB14362 ss-1</strain>
    </source>
</reference>
<dbReference type="STRING" id="1314782.A0A165QZD2"/>
<feature type="domain" description="C2H2-type" evidence="7">
    <location>
        <begin position="39"/>
        <end position="66"/>
    </location>
</feature>
<evidence type="ECO:0000313" key="8">
    <source>
        <dbReference type="EMBL" id="KZT23096.1"/>
    </source>
</evidence>
<dbReference type="PANTHER" id="PTHR19818:SF139">
    <property type="entry name" value="PAIR-RULE PROTEIN ODD-PAIRED"/>
    <property type="match status" value="1"/>
</dbReference>
<accession>A0A165QZD2</accession>
<name>A0A165QZD2_9AGAM</name>
<dbReference type="InterPro" id="IPR013087">
    <property type="entry name" value="Znf_C2H2_type"/>
</dbReference>
<dbReference type="PANTHER" id="PTHR19818">
    <property type="entry name" value="ZINC FINGER PROTEIN ZIC AND GLI"/>
    <property type="match status" value="1"/>
</dbReference>